<keyword evidence="4" id="KW-1185">Reference proteome</keyword>
<feature type="domain" description="Domain of unknown function at the cortex 1" evidence="2">
    <location>
        <begin position="3"/>
        <end position="187"/>
    </location>
</feature>
<name>A0A6A6VSI1_9PEZI</name>
<evidence type="ECO:0000259" key="2">
    <source>
        <dbReference type="Pfam" id="PF08588"/>
    </source>
</evidence>
<reference evidence="3" key="1">
    <citation type="journal article" date="2020" name="Stud. Mycol.">
        <title>101 Dothideomycetes genomes: a test case for predicting lifestyles and emergence of pathogens.</title>
        <authorList>
            <person name="Haridas S."/>
            <person name="Albert R."/>
            <person name="Binder M."/>
            <person name="Bloem J."/>
            <person name="Labutti K."/>
            <person name="Salamov A."/>
            <person name="Andreopoulos B."/>
            <person name="Baker S."/>
            <person name="Barry K."/>
            <person name="Bills G."/>
            <person name="Bluhm B."/>
            <person name="Cannon C."/>
            <person name="Castanera R."/>
            <person name="Culley D."/>
            <person name="Daum C."/>
            <person name="Ezra D."/>
            <person name="Gonzalez J."/>
            <person name="Henrissat B."/>
            <person name="Kuo A."/>
            <person name="Liang C."/>
            <person name="Lipzen A."/>
            <person name="Lutzoni F."/>
            <person name="Magnuson J."/>
            <person name="Mondo S."/>
            <person name="Nolan M."/>
            <person name="Ohm R."/>
            <person name="Pangilinan J."/>
            <person name="Park H.-J."/>
            <person name="Ramirez L."/>
            <person name="Alfaro M."/>
            <person name="Sun H."/>
            <person name="Tritt A."/>
            <person name="Yoshinaga Y."/>
            <person name="Zwiers L.-H."/>
            <person name="Turgeon B."/>
            <person name="Goodwin S."/>
            <person name="Spatafora J."/>
            <person name="Crous P."/>
            <person name="Grigoriev I."/>
        </authorList>
    </citation>
    <scope>NUCLEOTIDE SEQUENCE</scope>
    <source>
        <strain evidence="3">CBS 121739</strain>
    </source>
</reference>
<evidence type="ECO:0000313" key="4">
    <source>
        <dbReference type="Proteomes" id="UP000799437"/>
    </source>
</evidence>
<evidence type="ECO:0000256" key="1">
    <source>
        <dbReference type="SAM" id="MobiDB-lite"/>
    </source>
</evidence>
<dbReference type="PANTHER" id="PTHR34826:SF2">
    <property type="entry name" value="UPF0590 PROTEIN C409.17C"/>
    <property type="match status" value="1"/>
</dbReference>
<feature type="compositionally biased region" description="Basic and acidic residues" evidence="1">
    <location>
        <begin position="204"/>
        <end position="232"/>
    </location>
</feature>
<dbReference type="OrthoDB" id="2119945at2759"/>
<proteinExistence type="predicted"/>
<feature type="region of interest" description="Disordered" evidence="1">
    <location>
        <begin position="204"/>
        <end position="251"/>
    </location>
</feature>
<dbReference type="GeneID" id="54485939"/>
<dbReference type="EMBL" id="ML996584">
    <property type="protein sequence ID" value="KAF2753552.1"/>
    <property type="molecule type" value="Genomic_DNA"/>
</dbReference>
<feature type="compositionally biased region" description="Polar residues" evidence="1">
    <location>
        <begin position="237"/>
        <end position="247"/>
    </location>
</feature>
<organism evidence="3 4">
    <name type="scientific">Pseudovirgaria hyperparasitica</name>
    <dbReference type="NCBI Taxonomy" id="470096"/>
    <lineage>
        <taxon>Eukaryota</taxon>
        <taxon>Fungi</taxon>
        <taxon>Dikarya</taxon>
        <taxon>Ascomycota</taxon>
        <taxon>Pezizomycotina</taxon>
        <taxon>Dothideomycetes</taxon>
        <taxon>Dothideomycetes incertae sedis</taxon>
        <taxon>Acrospermales</taxon>
        <taxon>Acrospermaceae</taxon>
        <taxon>Pseudovirgaria</taxon>
    </lineage>
</organism>
<dbReference type="PANTHER" id="PTHR34826">
    <property type="entry name" value="UPF0590 PROTEIN C409.17C"/>
    <property type="match status" value="1"/>
</dbReference>
<gene>
    <name evidence="3" type="ORF">EJ05DRAFT_480536</name>
</gene>
<dbReference type="Proteomes" id="UP000799437">
    <property type="component" value="Unassembled WGS sequence"/>
</dbReference>
<dbReference type="AlphaFoldDB" id="A0A6A6VSI1"/>
<dbReference type="Pfam" id="PF08588">
    <property type="entry name" value="Duc1"/>
    <property type="match status" value="1"/>
</dbReference>
<dbReference type="InterPro" id="IPR013897">
    <property type="entry name" value="Duc1"/>
</dbReference>
<dbReference type="RefSeq" id="XP_033596003.1">
    <property type="nucleotide sequence ID" value="XM_033744885.1"/>
</dbReference>
<feature type="region of interest" description="Disordered" evidence="1">
    <location>
        <begin position="79"/>
        <end position="107"/>
    </location>
</feature>
<accession>A0A6A6VSI1</accession>
<protein>
    <submittedName>
        <fullName evidence="3">DUF1769-domain-containing protein</fullName>
    </submittedName>
</protein>
<evidence type="ECO:0000313" key="3">
    <source>
        <dbReference type="EMBL" id="KAF2753552.1"/>
    </source>
</evidence>
<sequence length="275" mass="31697">MDLSTTDIVWGNDFDHPVRDRLPPGFNTAFRIVKEFIDPGLSCDAYADKPWLYGPALSCWFRFRIGEVQHTLNESPFPCADESHPLEEGADGTGTDTRSAAGMPEDSEKRRKFFLDARNRDKLTFEKDRVYQGDFFNPYLDFSKFALRLPGFSLGVLRYIDDKSHTLRYTCKNNKTGDVYFVVIFKLLFGEELRRALESDRVPSHVEDCGTRGHEDNQEDSQDHNQEEHDSRYQCVQEGTTRTSVQDTSHDEIKEALEKTCTSDYTEQKTSIFDI</sequence>